<proteinExistence type="predicted"/>
<reference evidence="1" key="2">
    <citation type="journal article" date="2015" name="Data Brief">
        <title>Shoot transcriptome of the giant reed, Arundo donax.</title>
        <authorList>
            <person name="Barrero R.A."/>
            <person name="Guerrero F.D."/>
            <person name="Moolhuijzen P."/>
            <person name="Goolsby J.A."/>
            <person name="Tidwell J."/>
            <person name="Bellgard S.E."/>
            <person name="Bellgard M.I."/>
        </authorList>
    </citation>
    <scope>NUCLEOTIDE SEQUENCE</scope>
    <source>
        <tissue evidence="1">Shoot tissue taken approximately 20 cm above the soil surface</tissue>
    </source>
</reference>
<sequence>MSLVVKMTLAPRIWRNALQNPKSSSSKEKGLGIHPRVPPRNEAFGNQILTTHQTLNSSVTVFKGVYLEVCWLLCQQPTCYVIRSSTRKC</sequence>
<dbReference type="EMBL" id="GBRH01177566">
    <property type="protein sequence ID" value="JAE20330.1"/>
    <property type="molecule type" value="Transcribed_RNA"/>
</dbReference>
<reference evidence="1" key="1">
    <citation type="submission" date="2014-09" db="EMBL/GenBank/DDBJ databases">
        <authorList>
            <person name="Magalhaes I.L.F."/>
            <person name="Oliveira U."/>
            <person name="Santos F.R."/>
            <person name="Vidigal T.H.D.A."/>
            <person name="Brescovit A.D."/>
            <person name="Santos A.J."/>
        </authorList>
    </citation>
    <scope>NUCLEOTIDE SEQUENCE</scope>
    <source>
        <tissue evidence="1">Shoot tissue taken approximately 20 cm above the soil surface</tissue>
    </source>
</reference>
<organism evidence="1">
    <name type="scientific">Arundo donax</name>
    <name type="common">Giant reed</name>
    <name type="synonym">Donax arundinaceus</name>
    <dbReference type="NCBI Taxonomy" id="35708"/>
    <lineage>
        <taxon>Eukaryota</taxon>
        <taxon>Viridiplantae</taxon>
        <taxon>Streptophyta</taxon>
        <taxon>Embryophyta</taxon>
        <taxon>Tracheophyta</taxon>
        <taxon>Spermatophyta</taxon>
        <taxon>Magnoliopsida</taxon>
        <taxon>Liliopsida</taxon>
        <taxon>Poales</taxon>
        <taxon>Poaceae</taxon>
        <taxon>PACMAD clade</taxon>
        <taxon>Arundinoideae</taxon>
        <taxon>Arundineae</taxon>
        <taxon>Arundo</taxon>
    </lineage>
</organism>
<name>A0A0A9G5H0_ARUDO</name>
<dbReference type="AlphaFoldDB" id="A0A0A9G5H0"/>
<accession>A0A0A9G5H0</accession>
<protein>
    <submittedName>
        <fullName evidence="1">Uncharacterized protein</fullName>
    </submittedName>
</protein>
<evidence type="ECO:0000313" key="1">
    <source>
        <dbReference type="EMBL" id="JAE20330.1"/>
    </source>
</evidence>